<dbReference type="Pfam" id="PF02518">
    <property type="entry name" value="HATPase_c"/>
    <property type="match status" value="1"/>
</dbReference>
<keyword evidence="5" id="KW-0808">Transferase</keyword>
<dbReference type="Pfam" id="PF00512">
    <property type="entry name" value="HisKA"/>
    <property type="match status" value="1"/>
</dbReference>
<evidence type="ECO:0000256" key="4">
    <source>
        <dbReference type="ARBA" id="ARBA00022553"/>
    </source>
</evidence>
<dbReference type="SMART" id="SM00387">
    <property type="entry name" value="HATPase_c"/>
    <property type="match status" value="1"/>
</dbReference>
<evidence type="ECO:0000256" key="1">
    <source>
        <dbReference type="ARBA" id="ARBA00000085"/>
    </source>
</evidence>
<evidence type="ECO:0000256" key="7">
    <source>
        <dbReference type="ARBA" id="ARBA00022741"/>
    </source>
</evidence>
<feature type="transmembrane region" description="Helical" evidence="13">
    <location>
        <begin position="164"/>
        <end position="187"/>
    </location>
</feature>
<dbReference type="AlphaFoldDB" id="A0A3R9HJG7"/>
<evidence type="ECO:0000313" key="19">
    <source>
        <dbReference type="Proteomes" id="UP000518315"/>
    </source>
</evidence>
<dbReference type="PANTHER" id="PTHR45436:SF14">
    <property type="entry name" value="SENSOR PROTEIN QSEC"/>
    <property type="match status" value="1"/>
</dbReference>
<dbReference type="InterPro" id="IPR013727">
    <property type="entry name" value="2CSK_N"/>
</dbReference>
<comment type="subcellular location">
    <subcellularLocation>
        <location evidence="2">Membrane</location>
        <topology evidence="2">Multi-pass membrane protein</topology>
    </subcellularLocation>
</comment>
<dbReference type="PANTHER" id="PTHR45436">
    <property type="entry name" value="SENSOR HISTIDINE KINASE YKOH"/>
    <property type="match status" value="1"/>
</dbReference>
<dbReference type="CDD" id="cd00082">
    <property type="entry name" value="HisKA"/>
    <property type="match status" value="1"/>
</dbReference>
<dbReference type="Gene3D" id="3.30.565.10">
    <property type="entry name" value="Histidine kinase-like ATPase, C-terminal domain"/>
    <property type="match status" value="1"/>
</dbReference>
<evidence type="ECO:0000256" key="8">
    <source>
        <dbReference type="ARBA" id="ARBA00022777"/>
    </source>
</evidence>
<reference evidence="16 19" key="2">
    <citation type="submission" date="2020-08" db="EMBL/GenBank/DDBJ databases">
        <title>Genomic Encyclopedia of Type Strains, Phase III (KMG-III): the genomes of soil and plant-associated and newly described type strains.</title>
        <authorList>
            <person name="Whitman W."/>
        </authorList>
    </citation>
    <scope>NUCLEOTIDE SEQUENCE [LARGE SCALE GENOMIC DNA]</scope>
    <source>
        <strain evidence="16 19">CECT 4113</strain>
    </source>
</reference>
<keyword evidence="6 13" id="KW-0812">Transmembrane</keyword>
<dbReference type="EC" id="2.7.13.3" evidence="3"/>
<organism evidence="17 18">
    <name type="scientific">Rhizobium pisi</name>
    <dbReference type="NCBI Taxonomy" id="574561"/>
    <lineage>
        <taxon>Bacteria</taxon>
        <taxon>Pseudomonadati</taxon>
        <taxon>Pseudomonadota</taxon>
        <taxon>Alphaproteobacteria</taxon>
        <taxon>Hyphomicrobiales</taxon>
        <taxon>Rhizobiaceae</taxon>
        <taxon>Rhizobium/Agrobacterium group</taxon>
        <taxon>Rhizobium</taxon>
    </lineage>
</organism>
<feature type="transmembrane region" description="Helical" evidence="13">
    <location>
        <begin position="12"/>
        <end position="30"/>
    </location>
</feature>
<evidence type="ECO:0000256" key="13">
    <source>
        <dbReference type="SAM" id="Phobius"/>
    </source>
</evidence>
<dbReference type="RefSeq" id="WP_125844507.1">
    <property type="nucleotide sequence ID" value="NZ_JACHXH010000010.1"/>
</dbReference>
<evidence type="ECO:0000256" key="10">
    <source>
        <dbReference type="ARBA" id="ARBA00022989"/>
    </source>
</evidence>
<dbReference type="PROSITE" id="PS50109">
    <property type="entry name" value="HIS_KIN"/>
    <property type="match status" value="1"/>
</dbReference>
<keyword evidence="7" id="KW-0547">Nucleotide-binding</keyword>
<keyword evidence="12 13" id="KW-0472">Membrane</keyword>
<keyword evidence="8 17" id="KW-0418">Kinase</keyword>
<dbReference type="SMART" id="SM00388">
    <property type="entry name" value="HisKA"/>
    <property type="match status" value="1"/>
</dbReference>
<reference evidence="17 18" key="1">
    <citation type="submission" date="2018-11" db="EMBL/GenBank/DDBJ databases">
        <authorList>
            <person name="Huo Y."/>
        </authorList>
    </citation>
    <scope>NUCLEOTIDE SEQUENCE [LARGE SCALE GENOMIC DNA]</scope>
    <source>
        <strain evidence="17 18">DSM 30132</strain>
    </source>
</reference>
<evidence type="ECO:0000256" key="11">
    <source>
        <dbReference type="ARBA" id="ARBA00023012"/>
    </source>
</evidence>
<dbReference type="Proteomes" id="UP000277279">
    <property type="component" value="Unassembled WGS sequence"/>
</dbReference>
<evidence type="ECO:0000256" key="12">
    <source>
        <dbReference type="ARBA" id="ARBA00023136"/>
    </source>
</evidence>
<keyword evidence="19" id="KW-1185">Reference proteome</keyword>
<dbReference type="InterPro" id="IPR003660">
    <property type="entry name" value="HAMP_dom"/>
</dbReference>
<dbReference type="InterPro" id="IPR003661">
    <property type="entry name" value="HisK_dim/P_dom"/>
</dbReference>
<dbReference type="InterPro" id="IPR050428">
    <property type="entry name" value="TCS_sensor_his_kinase"/>
</dbReference>
<evidence type="ECO:0000259" key="15">
    <source>
        <dbReference type="PROSITE" id="PS50885"/>
    </source>
</evidence>
<evidence type="ECO:0000256" key="9">
    <source>
        <dbReference type="ARBA" id="ARBA00022840"/>
    </source>
</evidence>
<dbReference type="InterPro" id="IPR005467">
    <property type="entry name" value="His_kinase_dom"/>
</dbReference>
<evidence type="ECO:0000313" key="17">
    <source>
        <dbReference type="EMBL" id="RSB81427.1"/>
    </source>
</evidence>
<dbReference type="Gene3D" id="1.10.287.130">
    <property type="match status" value="1"/>
</dbReference>
<name>A0A3R9HJG7_9HYPH</name>
<dbReference type="GO" id="GO:0005524">
    <property type="term" value="F:ATP binding"/>
    <property type="evidence" value="ECO:0007669"/>
    <property type="project" value="UniProtKB-KW"/>
</dbReference>
<evidence type="ECO:0000256" key="5">
    <source>
        <dbReference type="ARBA" id="ARBA00022679"/>
    </source>
</evidence>
<dbReference type="EMBL" id="RJJT01000005">
    <property type="protein sequence ID" value="RSB81427.1"/>
    <property type="molecule type" value="Genomic_DNA"/>
</dbReference>
<dbReference type="Proteomes" id="UP000518315">
    <property type="component" value="Unassembled WGS sequence"/>
</dbReference>
<dbReference type="InterPro" id="IPR036097">
    <property type="entry name" value="HisK_dim/P_sf"/>
</dbReference>
<comment type="catalytic activity">
    <reaction evidence="1">
        <text>ATP + protein L-histidine = ADP + protein N-phospho-L-histidine.</text>
        <dbReference type="EC" id="2.7.13.3"/>
    </reaction>
</comment>
<evidence type="ECO:0000259" key="14">
    <source>
        <dbReference type="PROSITE" id="PS50109"/>
    </source>
</evidence>
<gene>
    <name evidence="17" type="ORF">EFD55_09275</name>
    <name evidence="16" type="ORF">FHS26_003126</name>
</gene>
<feature type="domain" description="Histidine kinase" evidence="14">
    <location>
        <begin position="248"/>
        <end position="458"/>
    </location>
</feature>
<keyword evidence="10 13" id="KW-1133">Transmembrane helix</keyword>
<protein>
    <recommendedName>
        <fullName evidence="3">histidine kinase</fullName>
        <ecNumber evidence="3">2.7.13.3</ecNumber>
    </recommendedName>
</protein>
<evidence type="ECO:0000256" key="2">
    <source>
        <dbReference type="ARBA" id="ARBA00004141"/>
    </source>
</evidence>
<keyword evidence="11" id="KW-0902">Two-component regulatory system</keyword>
<evidence type="ECO:0000256" key="6">
    <source>
        <dbReference type="ARBA" id="ARBA00022692"/>
    </source>
</evidence>
<dbReference type="SUPFAM" id="SSF55874">
    <property type="entry name" value="ATPase domain of HSP90 chaperone/DNA topoisomerase II/histidine kinase"/>
    <property type="match status" value="1"/>
</dbReference>
<dbReference type="InterPro" id="IPR036890">
    <property type="entry name" value="HATPase_C_sf"/>
</dbReference>
<evidence type="ECO:0000256" key="3">
    <source>
        <dbReference type="ARBA" id="ARBA00012438"/>
    </source>
</evidence>
<dbReference type="GO" id="GO:0005886">
    <property type="term" value="C:plasma membrane"/>
    <property type="evidence" value="ECO:0007669"/>
    <property type="project" value="TreeGrafter"/>
</dbReference>
<sequence length="458" mass="51337">MRKSTLTRKLFLRIAPVVVVAIMVIGAFAFNSATREINNIYDAQLINDANVLWRLLHYRLKHSLDRTPQQVDDIDFSMDNQLAFNEDADDYADAHMFRAWVNDKIMYYSSTAFPPEVPYQKVGFTDLAYKGENWRVYSLPIPDSGIIMEVGEKISLRQTLVSNILLNLFFPLLILVPVIGFLIWLGIRSGLRGIYGLVYQIRTRSPDDLSAILVEDLPRDLLPLGRSINHLLEKLGRSLTLERRFSDLAAHQLRTPQASVKLLLQMLDKSDSEQERKPIIADLVASNNRAMHLIEQLLRLARVSHHPLNLMPVSLYGLVASTLADFGKIISSRGLDVSLEGAEAAQVRTDESLLQVMISNLLDNAIKYTPVGGRIEVMVSPEAGYWLISISDSGPGIPEEEREAVFKRFYRLDTLHAEGAGLGLAIVADTAERLSVSVALSTPPWGNGLRVELRLPRD</sequence>
<dbReference type="EMBL" id="JACHXH010000010">
    <property type="protein sequence ID" value="MBB3135381.1"/>
    <property type="molecule type" value="Genomic_DNA"/>
</dbReference>
<proteinExistence type="predicted"/>
<comment type="caution">
    <text evidence="17">The sequence shown here is derived from an EMBL/GenBank/DDBJ whole genome shotgun (WGS) entry which is preliminary data.</text>
</comment>
<dbReference type="PROSITE" id="PS50885">
    <property type="entry name" value="HAMP"/>
    <property type="match status" value="1"/>
</dbReference>
<dbReference type="InterPro" id="IPR003594">
    <property type="entry name" value="HATPase_dom"/>
</dbReference>
<dbReference type="InterPro" id="IPR004358">
    <property type="entry name" value="Sig_transdc_His_kin-like_C"/>
</dbReference>
<keyword evidence="9" id="KW-0067">ATP-binding</keyword>
<accession>A0A3R9HJG7</accession>
<evidence type="ECO:0000313" key="18">
    <source>
        <dbReference type="Proteomes" id="UP000277279"/>
    </source>
</evidence>
<dbReference type="GO" id="GO:0000155">
    <property type="term" value="F:phosphorelay sensor kinase activity"/>
    <property type="evidence" value="ECO:0007669"/>
    <property type="project" value="InterPro"/>
</dbReference>
<feature type="domain" description="HAMP" evidence="15">
    <location>
        <begin position="188"/>
        <end position="240"/>
    </location>
</feature>
<evidence type="ECO:0000313" key="16">
    <source>
        <dbReference type="EMBL" id="MBB3135381.1"/>
    </source>
</evidence>
<dbReference type="OrthoDB" id="9809766at2"/>
<dbReference type="PRINTS" id="PR00344">
    <property type="entry name" value="BCTRLSENSOR"/>
</dbReference>
<keyword evidence="4" id="KW-0597">Phosphoprotein</keyword>
<dbReference type="Pfam" id="PF08521">
    <property type="entry name" value="2CSK_N"/>
    <property type="match status" value="1"/>
</dbReference>
<dbReference type="SUPFAM" id="SSF47384">
    <property type="entry name" value="Homodimeric domain of signal transducing histidine kinase"/>
    <property type="match status" value="1"/>
</dbReference>